<evidence type="ECO:0000259" key="7">
    <source>
        <dbReference type="PROSITE" id="PS50011"/>
    </source>
</evidence>
<keyword evidence="9" id="KW-1185">Reference proteome</keyword>
<dbReference type="InterPro" id="IPR011009">
    <property type="entry name" value="Kinase-like_dom_sf"/>
</dbReference>
<evidence type="ECO:0000256" key="3">
    <source>
        <dbReference type="ARBA" id="ARBA00022741"/>
    </source>
</evidence>
<feature type="compositionally biased region" description="Basic and acidic residues" evidence="6">
    <location>
        <begin position="334"/>
        <end position="350"/>
    </location>
</feature>
<evidence type="ECO:0000313" key="8">
    <source>
        <dbReference type="EMBL" id="MFC4911681.1"/>
    </source>
</evidence>
<dbReference type="EMBL" id="JBHSIT010000010">
    <property type="protein sequence ID" value="MFC4911681.1"/>
    <property type="molecule type" value="Genomic_DNA"/>
</dbReference>
<keyword evidence="4 8" id="KW-0418">Kinase</keyword>
<dbReference type="CDD" id="cd14014">
    <property type="entry name" value="STKc_PknB_like"/>
    <property type="match status" value="1"/>
</dbReference>
<evidence type="ECO:0000256" key="1">
    <source>
        <dbReference type="ARBA" id="ARBA00012513"/>
    </source>
</evidence>
<protein>
    <recommendedName>
        <fullName evidence="1">non-specific serine/threonine protein kinase</fullName>
        <ecNumber evidence="1">2.7.11.1</ecNumber>
    </recommendedName>
</protein>
<evidence type="ECO:0000256" key="2">
    <source>
        <dbReference type="ARBA" id="ARBA00022679"/>
    </source>
</evidence>
<feature type="compositionally biased region" description="Basic residues" evidence="6">
    <location>
        <begin position="437"/>
        <end position="456"/>
    </location>
</feature>
<feature type="region of interest" description="Disordered" evidence="6">
    <location>
        <begin position="265"/>
        <end position="395"/>
    </location>
</feature>
<dbReference type="Gene3D" id="1.10.510.10">
    <property type="entry name" value="Transferase(Phosphotransferase) domain 1"/>
    <property type="match status" value="1"/>
</dbReference>
<keyword evidence="3" id="KW-0547">Nucleotide-binding</keyword>
<accession>A0ABV9U770</accession>
<reference evidence="9" key="1">
    <citation type="journal article" date="2019" name="Int. J. Syst. Evol. Microbiol.">
        <title>The Global Catalogue of Microorganisms (GCM) 10K type strain sequencing project: providing services to taxonomists for standard genome sequencing and annotation.</title>
        <authorList>
            <consortium name="The Broad Institute Genomics Platform"/>
            <consortium name="The Broad Institute Genome Sequencing Center for Infectious Disease"/>
            <person name="Wu L."/>
            <person name="Ma J."/>
        </authorList>
    </citation>
    <scope>NUCLEOTIDE SEQUENCE [LARGE SCALE GENOMIC DNA]</scope>
    <source>
        <strain evidence="9">KLKA75</strain>
    </source>
</reference>
<dbReference type="PANTHER" id="PTHR43671">
    <property type="entry name" value="SERINE/THREONINE-PROTEIN KINASE NEK"/>
    <property type="match status" value="1"/>
</dbReference>
<dbReference type="EC" id="2.7.11.1" evidence="1"/>
<evidence type="ECO:0000256" key="5">
    <source>
        <dbReference type="ARBA" id="ARBA00022840"/>
    </source>
</evidence>
<proteinExistence type="predicted"/>
<sequence>MAQWRVAGFDEVRELGRGPHGRTVLARHGASGSTVVVRYLEPAVSAAARDRFRHRAAALGRLRDPRVARPYQLVENAHGTAVVMERVDGAGLREILRRERRTPPEAALVLLRDALLGLASAHAVGVVHGDCTPGDILVRDSGRAVLVDFAVGDHAGRTSPLYRAPELWHGAAPSPASDIYAVTCVFFESVAGHRPYGAPEAGHLTAPVPVGDVPEPLRSLVASGMAKDPRDRPSDAALFADEVERTARAAYGPDWEARGRRTLAALAAPDHFPTPRPTGRRRKPPTSPPAEPNAFPHPRAGQHRAATDEPYAPGEPRAQAGHRDAVADVPLAARSEDRTRVGQHRAKADELPALDEIPRAPAGQPGAVPAGQPGAVADKASALGEEPRARGGQPGAVADEAFVLGEEPRASSGQHRAAADSALVVRSERRSEGAVARGRRGRARGGGRRRGGARRGRGRMLAAAGVAVAGVLAAGGYGIYEAVDPHASSQRTAAERDAAAGRAVTLGRLGLRVPPSWQALPITVKGRAADSFYVSLAGGCPQPAASSLGSCPGFAVMGPSFFDRSESQAYGGGPYDPKDTFASRIAMSCPRHPELVAGGAAKGASQTASRAVRLGQRQAEFHQWRVPCFERQGDGTGSVYTERIWYVPSAQIVVVDAWNTPDLDAILRRGTWP</sequence>
<dbReference type="PROSITE" id="PS50011">
    <property type="entry name" value="PROTEIN_KINASE_DOM"/>
    <property type="match status" value="1"/>
</dbReference>
<dbReference type="GO" id="GO:0016301">
    <property type="term" value="F:kinase activity"/>
    <property type="evidence" value="ECO:0007669"/>
    <property type="project" value="UniProtKB-KW"/>
</dbReference>
<keyword evidence="5" id="KW-0067">ATP-binding</keyword>
<dbReference type="InterPro" id="IPR050660">
    <property type="entry name" value="NEK_Ser/Thr_kinase"/>
</dbReference>
<evidence type="ECO:0000256" key="6">
    <source>
        <dbReference type="SAM" id="MobiDB-lite"/>
    </source>
</evidence>
<feature type="compositionally biased region" description="Low complexity" evidence="6">
    <location>
        <begin position="360"/>
        <end position="377"/>
    </location>
</feature>
<dbReference type="Proteomes" id="UP001595872">
    <property type="component" value="Unassembled WGS sequence"/>
</dbReference>
<dbReference type="Pfam" id="PF00069">
    <property type="entry name" value="Pkinase"/>
    <property type="match status" value="1"/>
</dbReference>
<keyword evidence="2" id="KW-0808">Transferase</keyword>
<gene>
    <name evidence="8" type="ORF">ACFPCY_30555</name>
</gene>
<evidence type="ECO:0000313" key="9">
    <source>
        <dbReference type="Proteomes" id="UP001595872"/>
    </source>
</evidence>
<feature type="region of interest" description="Disordered" evidence="6">
    <location>
        <begin position="407"/>
        <end position="456"/>
    </location>
</feature>
<dbReference type="PANTHER" id="PTHR43671:SF13">
    <property type="entry name" value="SERINE_THREONINE-PROTEIN KINASE NEK2"/>
    <property type="match status" value="1"/>
</dbReference>
<comment type="caution">
    <text evidence="8">The sequence shown here is derived from an EMBL/GenBank/DDBJ whole genome shotgun (WGS) entry which is preliminary data.</text>
</comment>
<evidence type="ECO:0000256" key="4">
    <source>
        <dbReference type="ARBA" id="ARBA00022777"/>
    </source>
</evidence>
<organism evidence="8 9">
    <name type="scientific">Actinomadura gamaensis</name>
    <dbReference type="NCBI Taxonomy" id="1763541"/>
    <lineage>
        <taxon>Bacteria</taxon>
        <taxon>Bacillati</taxon>
        <taxon>Actinomycetota</taxon>
        <taxon>Actinomycetes</taxon>
        <taxon>Streptosporangiales</taxon>
        <taxon>Thermomonosporaceae</taxon>
        <taxon>Actinomadura</taxon>
    </lineage>
</organism>
<name>A0ABV9U770_9ACTN</name>
<dbReference type="InterPro" id="IPR000719">
    <property type="entry name" value="Prot_kinase_dom"/>
</dbReference>
<dbReference type="SMART" id="SM00220">
    <property type="entry name" value="S_TKc"/>
    <property type="match status" value="1"/>
</dbReference>
<dbReference type="RefSeq" id="WP_378260850.1">
    <property type="nucleotide sequence ID" value="NZ_JBHSIT010000010.1"/>
</dbReference>
<feature type="domain" description="Protein kinase" evidence="7">
    <location>
        <begin position="9"/>
        <end position="244"/>
    </location>
</feature>
<dbReference type="SUPFAM" id="SSF56112">
    <property type="entry name" value="Protein kinase-like (PK-like)"/>
    <property type="match status" value="1"/>
</dbReference>